<dbReference type="VEuPathDB" id="FungiDB:AAP_05179"/>
<sequence length="335" mass="36461">MAPFRLFAKRPASGLTLDTPDSTSDPAQNSPVGSLSRRSREDSPSAYKMSVVNDSGVYLPPSPTDEDEASFWGGRSPIKHHNLVDENEPFCMTRESFDSYRRSFDISARSPVHSEATTRTSLDSRLDARPARFMRPTNLRNSLEAPEEEKFEDVGLDDNKDATTTGNTNTSTSFVSGLTGGRLSSFMHSRSQTQTQTQPQPQSQPTNKPKRSFFSRFSTTTPNQANDSTESLSRTTTTTTTDNESNKESLASSAISALFPGSSNTATTSSNKETNAQTGHSVTSHLPFHLGRKRAQSNASNVQELGDMSSATDDEKSKSEETSTAVTTMDAAEKN</sequence>
<feature type="compositionally biased region" description="Polar residues" evidence="1">
    <location>
        <begin position="215"/>
        <end position="234"/>
    </location>
</feature>
<proteinExistence type="predicted"/>
<dbReference type="AlphaFoldDB" id="A0A167VWZ5"/>
<organism evidence="2 3">
    <name type="scientific">Ascosphaera apis ARSEF 7405</name>
    <dbReference type="NCBI Taxonomy" id="392613"/>
    <lineage>
        <taxon>Eukaryota</taxon>
        <taxon>Fungi</taxon>
        <taxon>Dikarya</taxon>
        <taxon>Ascomycota</taxon>
        <taxon>Pezizomycotina</taxon>
        <taxon>Eurotiomycetes</taxon>
        <taxon>Eurotiomycetidae</taxon>
        <taxon>Onygenales</taxon>
        <taxon>Ascosphaeraceae</taxon>
        <taxon>Ascosphaera</taxon>
    </lineage>
</organism>
<dbReference type="OrthoDB" id="5397330at2759"/>
<feature type="compositionally biased region" description="Low complexity" evidence="1">
    <location>
        <begin position="163"/>
        <end position="173"/>
    </location>
</feature>
<evidence type="ECO:0000313" key="2">
    <source>
        <dbReference type="EMBL" id="KZZ88119.1"/>
    </source>
</evidence>
<reference evidence="2 3" key="1">
    <citation type="journal article" date="2016" name="Genome Biol. Evol.">
        <title>Divergent and convergent evolution of fungal pathogenicity.</title>
        <authorList>
            <person name="Shang Y."/>
            <person name="Xiao G."/>
            <person name="Zheng P."/>
            <person name="Cen K."/>
            <person name="Zhan S."/>
            <person name="Wang C."/>
        </authorList>
    </citation>
    <scope>NUCLEOTIDE SEQUENCE [LARGE SCALE GENOMIC DNA]</scope>
    <source>
        <strain evidence="2 3">ARSEF 7405</strain>
    </source>
</reference>
<gene>
    <name evidence="2" type="ORF">AAP_05179</name>
</gene>
<comment type="caution">
    <text evidence="2">The sequence shown here is derived from an EMBL/GenBank/DDBJ whole genome shotgun (WGS) entry which is preliminary data.</text>
</comment>
<keyword evidence="3" id="KW-1185">Reference proteome</keyword>
<protein>
    <submittedName>
        <fullName evidence="2">Uncharacterized protein</fullName>
    </submittedName>
</protein>
<evidence type="ECO:0000313" key="3">
    <source>
        <dbReference type="Proteomes" id="UP000242877"/>
    </source>
</evidence>
<feature type="compositionally biased region" description="Acidic residues" evidence="1">
    <location>
        <begin position="145"/>
        <end position="156"/>
    </location>
</feature>
<name>A0A167VWZ5_9EURO</name>
<evidence type="ECO:0000256" key="1">
    <source>
        <dbReference type="SAM" id="MobiDB-lite"/>
    </source>
</evidence>
<dbReference type="EMBL" id="AZGZ01000028">
    <property type="protein sequence ID" value="KZZ88119.1"/>
    <property type="molecule type" value="Genomic_DNA"/>
</dbReference>
<accession>A0A167VWZ5</accession>
<feature type="region of interest" description="Disordered" evidence="1">
    <location>
        <begin position="1"/>
        <end position="75"/>
    </location>
</feature>
<feature type="compositionally biased region" description="Polar residues" evidence="1">
    <location>
        <begin position="19"/>
        <end position="33"/>
    </location>
</feature>
<feature type="compositionally biased region" description="Polar residues" evidence="1">
    <location>
        <begin position="248"/>
        <end position="284"/>
    </location>
</feature>
<dbReference type="Proteomes" id="UP000242877">
    <property type="component" value="Unassembled WGS sequence"/>
</dbReference>
<feature type="compositionally biased region" description="Low complexity" evidence="1">
    <location>
        <begin position="191"/>
        <end position="206"/>
    </location>
</feature>
<feature type="region of interest" description="Disordered" evidence="1">
    <location>
        <begin position="135"/>
        <end position="335"/>
    </location>
</feature>